<protein>
    <recommendedName>
        <fullName evidence="5">GAG-pre-integrase domain-containing protein</fullName>
    </recommendedName>
</protein>
<keyword evidence="4" id="KW-1185">Reference proteome</keyword>
<proteinExistence type="predicted"/>
<evidence type="ECO:0000313" key="4">
    <source>
        <dbReference type="Proteomes" id="UP000765509"/>
    </source>
</evidence>
<dbReference type="Pfam" id="PF22936">
    <property type="entry name" value="Pol_BBD"/>
    <property type="match status" value="1"/>
</dbReference>
<name>A0A9Q3FI42_9BASI</name>
<dbReference type="Pfam" id="PF13976">
    <property type="entry name" value="gag_pre-integrs"/>
    <property type="match status" value="1"/>
</dbReference>
<dbReference type="EMBL" id="AVOT02042332">
    <property type="protein sequence ID" value="MBW0537741.1"/>
    <property type="molecule type" value="Genomic_DNA"/>
</dbReference>
<feature type="non-terminal residue" evidence="3">
    <location>
        <position position="448"/>
    </location>
</feature>
<accession>A0A9Q3FI42</accession>
<evidence type="ECO:0000313" key="3">
    <source>
        <dbReference type="EMBL" id="MBW0537741.1"/>
    </source>
</evidence>
<dbReference type="Pfam" id="PF14223">
    <property type="entry name" value="Retrotran_gag_2"/>
    <property type="match status" value="1"/>
</dbReference>
<feature type="domain" description="GAG-pre-integrase" evidence="1">
    <location>
        <begin position="400"/>
        <end position="447"/>
    </location>
</feature>
<reference evidence="3" key="1">
    <citation type="submission" date="2021-03" db="EMBL/GenBank/DDBJ databases">
        <title>Draft genome sequence of rust myrtle Austropuccinia psidii MF-1, a brazilian biotype.</title>
        <authorList>
            <person name="Quecine M.C."/>
            <person name="Pachon D.M.R."/>
            <person name="Bonatelli M.L."/>
            <person name="Correr F.H."/>
            <person name="Franceschini L.M."/>
            <person name="Leite T.F."/>
            <person name="Margarido G.R.A."/>
            <person name="Almeida C.A."/>
            <person name="Ferrarezi J.A."/>
            <person name="Labate C.A."/>
        </authorList>
    </citation>
    <scope>NUCLEOTIDE SEQUENCE</scope>
    <source>
        <strain evidence="3">MF-1</strain>
    </source>
</reference>
<evidence type="ECO:0000259" key="2">
    <source>
        <dbReference type="Pfam" id="PF22936"/>
    </source>
</evidence>
<organism evidence="3 4">
    <name type="scientific">Austropuccinia psidii MF-1</name>
    <dbReference type="NCBI Taxonomy" id="1389203"/>
    <lineage>
        <taxon>Eukaryota</taxon>
        <taxon>Fungi</taxon>
        <taxon>Dikarya</taxon>
        <taxon>Basidiomycota</taxon>
        <taxon>Pucciniomycotina</taxon>
        <taxon>Pucciniomycetes</taxon>
        <taxon>Pucciniales</taxon>
        <taxon>Sphaerophragmiaceae</taxon>
        <taxon>Austropuccinia</taxon>
    </lineage>
</organism>
<dbReference type="InterPro" id="IPR054722">
    <property type="entry name" value="PolX-like_BBD"/>
</dbReference>
<evidence type="ECO:0008006" key="5">
    <source>
        <dbReference type="Google" id="ProtNLM"/>
    </source>
</evidence>
<feature type="domain" description="Retrovirus-related Pol polyprotein from transposon TNT 1-94-like beta-barrel" evidence="2">
    <location>
        <begin position="285"/>
        <end position="363"/>
    </location>
</feature>
<evidence type="ECO:0000259" key="1">
    <source>
        <dbReference type="Pfam" id="PF13976"/>
    </source>
</evidence>
<dbReference type="InterPro" id="IPR025724">
    <property type="entry name" value="GAG-pre-integrase_dom"/>
</dbReference>
<dbReference type="OrthoDB" id="5598729at2759"/>
<dbReference type="AlphaFoldDB" id="A0A9Q3FI42"/>
<comment type="caution">
    <text evidence="3">The sequence shown here is derived from an EMBL/GenBank/DDBJ whole genome shotgun (WGS) entry which is preliminary data.</text>
</comment>
<dbReference type="Proteomes" id="UP000765509">
    <property type="component" value="Unassembled WGS sequence"/>
</dbReference>
<gene>
    <name evidence="3" type="ORF">O181_077456</name>
</gene>
<sequence length="448" mass="50889">MNNIDQNNDLRKIIPILTDDNYSEWRLRMIICLKQRRLYQYCVKQCVPGDGETRTPAVEAKVVDANVEACGIITNFMDSRTFAAIVTSEDITQNAFLLWNKVNDRFASSSFNSKARVWSKFQKLIYENNLKDFIANTRKCLSDIASVGITVEDEILAFSILTKLPEEFHSLIEKVTLNADTQGNPDAILNVLHEAALKEEALSNDSTKVLALNKENFPSKIVHYCSNGRHNPLVTTHGPDKCWQLHPELKPERKRKEKEQKTNFTIARALFTQNSKNSNSTLTIVLDTGASNHMFNNKLFFEHLQQDTETNVATGCDKSTLVSKGRGLAKIVDRLGNLWLLPNSLYVPELTTNLLALSAIAKNETRIKRTRSHFEVYLDNHVNPSFICPTSSSILETQIKLSNSQCLNTYKKENGDTWHKRLGHMNKYDMKKLVNTTEISSICNECIK</sequence>